<feature type="compositionally biased region" description="Low complexity" evidence="1">
    <location>
        <begin position="127"/>
        <end position="139"/>
    </location>
</feature>
<dbReference type="AlphaFoldDB" id="A0A7J7S1R9"/>
<protein>
    <submittedName>
        <fullName evidence="2">Uncharacterized protein</fullName>
    </submittedName>
</protein>
<dbReference type="EMBL" id="JABWUV010000020">
    <property type="protein sequence ID" value="KAF6282402.1"/>
    <property type="molecule type" value="Genomic_DNA"/>
</dbReference>
<evidence type="ECO:0000313" key="2">
    <source>
        <dbReference type="EMBL" id="KAF6282402.1"/>
    </source>
</evidence>
<organism evidence="2 3">
    <name type="scientific">Myotis myotis</name>
    <name type="common">Greater mouse-eared bat</name>
    <name type="synonym">Vespertilio myotis</name>
    <dbReference type="NCBI Taxonomy" id="51298"/>
    <lineage>
        <taxon>Eukaryota</taxon>
        <taxon>Metazoa</taxon>
        <taxon>Chordata</taxon>
        <taxon>Craniata</taxon>
        <taxon>Vertebrata</taxon>
        <taxon>Euteleostomi</taxon>
        <taxon>Mammalia</taxon>
        <taxon>Eutheria</taxon>
        <taxon>Laurasiatheria</taxon>
        <taxon>Chiroptera</taxon>
        <taxon>Yangochiroptera</taxon>
        <taxon>Vespertilionidae</taxon>
        <taxon>Myotis</taxon>
    </lineage>
</organism>
<dbReference type="Proteomes" id="UP000527355">
    <property type="component" value="Unassembled WGS sequence"/>
</dbReference>
<reference evidence="2 3" key="1">
    <citation type="journal article" date="2020" name="Nature">
        <title>Six reference-quality genomes reveal evolution of bat adaptations.</title>
        <authorList>
            <person name="Jebb D."/>
            <person name="Huang Z."/>
            <person name="Pippel M."/>
            <person name="Hughes G.M."/>
            <person name="Lavrichenko K."/>
            <person name="Devanna P."/>
            <person name="Winkler S."/>
            <person name="Jermiin L.S."/>
            <person name="Skirmuntt E.C."/>
            <person name="Katzourakis A."/>
            <person name="Burkitt-Gray L."/>
            <person name="Ray D.A."/>
            <person name="Sullivan K.A.M."/>
            <person name="Roscito J.G."/>
            <person name="Kirilenko B.M."/>
            <person name="Davalos L.M."/>
            <person name="Corthals A.P."/>
            <person name="Power M.L."/>
            <person name="Jones G."/>
            <person name="Ransome R.D."/>
            <person name="Dechmann D.K.N."/>
            <person name="Locatelli A.G."/>
            <person name="Puechmaille S.J."/>
            <person name="Fedrigo O."/>
            <person name="Jarvis E.D."/>
            <person name="Hiller M."/>
            <person name="Vernes S.C."/>
            <person name="Myers E.W."/>
            <person name="Teeling E.C."/>
        </authorList>
    </citation>
    <scope>NUCLEOTIDE SEQUENCE [LARGE SCALE GENOMIC DNA]</scope>
    <source>
        <strain evidence="2">MMyoMyo1</strain>
        <tissue evidence="2">Flight muscle</tissue>
    </source>
</reference>
<sequence>MSVLQVPGLSLPSVNTLTLSKTPRALLLSWWFWALEGGAWSEGLWRCGEPSALSPWSCVSGKPWKVDFALGLAAPKGNLPPCTPAALFSARIGGRHPSLSEGHPFPSHDRPAGFHPRPAASGDLCNLRGSRPPSGPRPSLLINRVLTRELVRREHKTSTHLMPRVSIAHHLTDSFPSPGRRPWPCLKDVGTQVCVFPEPSAQPDDL</sequence>
<proteinExistence type="predicted"/>
<gene>
    <name evidence="2" type="ORF">mMyoMyo1_010047</name>
</gene>
<comment type="caution">
    <text evidence="2">The sequence shown here is derived from an EMBL/GenBank/DDBJ whole genome shotgun (WGS) entry which is preliminary data.</text>
</comment>
<accession>A0A7J7S1R9</accession>
<evidence type="ECO:0000256" key="1">
    <source>
        <dbReference type="SAM" id="MobiDB-lite"/>
    </source>
</evidence>
<evidence type="ECO:0000313" key="3">
    <source>
        <dbReference type="Proteomes" id="UP000527355"/>
    </source>
</evidence>
<keyword evidence="3" id="KW-1185">Reference proteome</keyword>
<feature type="region of interest" description="Disordered" evidence="1">
    <location>
        <begin position="101"/>
        <end position="139"/>
    </location>
</feature>
<name>A0A7J7S1R9_MYOMY</name>